<keyword evidence="1" id="KW-0813">Transport</keyword>
<accession>A0A4Q0VKY8</accession>
<organism evidence="1 2">
    <name type="scientific">Levilactobacillus suantsaii</name>
    <dbReference type="NCBI Taxonomy" id="2292255"/>
    <lineage>
        <taxon>Bacteria</taxon>
        <taxon>Bacillati</taxon>
        <taxon>Bacillota</taxon>
        <taxon>Bacilli</taxon>
        <taxon>Lactobacillales</taxon>
        <taxon>Lactobacillaceae</taxon>
        <taxon>Levilactobacillus</taxon>
    </lineage>
</organism>
<reference evidence="1 2" key="1">
    <citation type="submission" date="2018-08" db="EMBL/GenBank/DDBJ databases">
        <title>Lactobacillus suantsai sp. nov., isolated from traditional fermented suan-tsai in Taiwan.</title>
        <authorList>
            <person name="Huang C.-H."/>
        </authorList>
    </citation>
    <scope>NUCLEOTIDE SEQUENCE [LARGE SCALE GENOMIC DNA]</scope>
    <source>
        <strain evidence="1 2">BCRC 12945</strain>
    </source>
</reference>
<dbReference type="SUPFAM" id="SSF55594">
    <property type="entry name" value="HPr-like"/>
    <property type="match status" value="1"/>
</dbReference>
<comment type="caution">
    <text evidence="1">The sequence shown here is derived from an EMBL/GenBank/DDBJ whole genome shotgun (WGS) entry which is preliminary data.</text>
</comment>
<dbReference type="OrthoDB" id="2295729at2"/>
<evidence type="ECO:0000313" key="2">
    <source>
        <dbReference type="Proteomes" id="UP000290602"/>
    </source>
</evidence>
<dbReference type="AlphaFoldDB" id="A0A4Q0VKY8"/>
<dbReference type="EMBL" id="QXIL01000006">
    <property type="protein sequence ID" value="RXI79086.1"/>
    <property type="molecule type" value="Genomic_DNA"/>
</dbReference>
<sequence length="87" mass="9639">MKTIGLPLYPTIPATDEAPILQKVCQKYTGNVMIRIRDIELDPRKQPGIAELSNHGGEFMQIVAEGPDEGDLAAAIHQQLAKDKYCY</sequence>
<dbReference type="RefSeq" id="WP_129032048.1">
    <property type="nucleotide sequence ID" value="NZ_QXIL01000006.1"/>
</dbReference>
<protein>
    <submittedName>
        <fullName evidence="1">PTS sugar transporter</fullName>
    </submittedName>
</protein>
<keyword evidence="1" id="KW-0762">Sugar transport</keyword>
<name>A0A4Q0VKY8_9LACO</name>
<gene>
    <name evidence="1" type="ORF">DXH47_04735</name>
</gene>
<dbReference type="Proteomes" id="UP000290602">
    <property type="component" value="Unassembled WGS sequence"/>
</dbReference>
<keyword evidence="2" id="KW-1185">Reference proteome</keyword>
<evidence type="ECO:0000313" key="1">
    <source>
        <dbReference type="EMBL" id="RXI79086.1"/>
    </source>
</evidence>
<dbReference type="InterPro" id="IPR035895">
    <property type="entry name" value="HPr-like_sf"/>
</dbReference>
<proteinExistence type="predicted"/>